<keyword evidence="1" id="KW-1133">Transmembrane helix</keyword>
<dbReference type="AlphaFoldDB" id="A0A9J7BX03"/>
<proteinExistence type="predicted"/>
<feature type="transmembrane region" description="Helical" evidence="1">
    <location>
        <begin position="89"/>
        <end position="108"/>
    </location>
</feature>
<sequence>MSQSRVQLNYWAILAAALATFFLEAVWYTAFQKPWLQGIASTREQLMNSGVSPALPYLTAFAMAAIIAAAISCTVQLTGPQTAVRGIRVGAAVWASFVFTTFATEYAFEVKPGLFGINAGFWLIGMMLTGAIVGGWRRKTPSGLRAVVTESRATTASK</sequence>
<dbReference type="Proteomes" id="UP001059380">
    <property type="component" value="Chromosome"/>
</dbReference>
<dbReference type="InterPro" id="IPR013879">
    <property type="entry name" value="DUF1761"/>
</dbReference>
<evidence type="ECO:0000256" key="1">
    <source>
        <dbReference type="SAM" id="Phobius"/>
    </source>
</evidence>
<dbReference type="RefSeq" id="WP_260794949.1">
    <property type="nucleotide sequence ID" value="NZ_CP093313.1"/>
</dbReference>
<accession>A0A9J7BX03</accession>
<dbReference type="EMBL" id="CP093313">
    <property type="protein sequence ID" value="UWZ85422.1"/>
    <property type="molecule type" value="Genomic_DNA"/>
</dbReference>
<organism evidence="2 3">
    <name type="scientific">Occallatibacter riparius</name>
    <dbReference type="NCBI Taxonomy" id="1002689"/>
    <lineage>
        <taxon>Bacteria</taxon>
        <taxon>Pseudomonadati</taxon>
        <taxon>Acidobacteriota</taxon>
        <taxon>Terriglobia</taxon>
        <taxon>Terriglobales</taxon>
        <taxon>Acidobacteriaceae</taxon>
        <taxon>Occallatibacter</taxon>
    </lineage>
</organism>
<name>A0A9J7BX03_9BACT</name>
<gene>
    <name evidence="2" type="ORF">MOP44_05645</name>
</gene>
<evidence type="ECO:0000313" key="2">
    <source>
        <dbReference type="EMBL" id="UWZ85422.1"/>
    </source>
</evidence>
<feature type="transmembrane region" description="Helical" evidence="1">
    <location>
        <begin position="54"/>
        <end position="77"/>
    </location>
</feature>
<keyword evidence="1" id="KW-0812">Transmembrane</keyword>
<keyword evidence="3" id="KW-1185">Reference proteome</keyword>
<feature type="transmembrane region" description="Helical" evidence="1">
    <location>
        <begin position="114"/>
        <end position="136"/>
    </location>
</feature>
<dbReference type="Pfam" id="PF08570">
    <property type="entry name" value="DUF1761"/>
    <property type="match status" value="1"/>
</dbReference>
<keyword evidence="1" id="KW-0472">Membrane</keyword>
<feature type="transmembrane region" description="Helical" evidence="1">
    <location>
        <begin position="12"/>
        <end position="31"/>
    </location>
</feature>
<protein>
    <submittedName>
        <fullName evidence="2">DUF1761 domain-containing protein</fullName>
    </submittedName>
</protein>
<dbReference type="KEGG" id="orp:MOP44_05645"/>
<reference evidence="2" key="1">
    <citation type="submission" date="2021-04" db="EMBL/GenBank/DDBJ databases">
        <title>Phylogenetic analysis of Acidobacteriaceae.</title>
        <authorList>
            <person name="Qiu L."/>
            <person name="Zhang Q."/>
        </authorList>
    </citation>
    <scope>NUCLEOTIDE SEQUENCE</scope>
    <source>
        <strain evidence="2">DSM 25168</strain>
    </source>
</reference>
<evidence type="ECO:0000313" key="3">
    <source>
        <dbReference type="Proteomes" id="UP001059380"/>
    </source>
</evidence>